<evidence type="ECO:0000313" key="2">
    <source>
        <dbReference type="Proteomes" id="UP000694415"/>
    </source>
</evidence>
<reference evidence="1" key="1">
    <citation type="submission" date="2025-08" db="UniProtKB">
        <authorList>
            <consortium name="Ensembl"/>
        </authorList>
    </citation>
    <scope>IDENTIFICATION</scope>
</reference>
<name>A0A8C6GBX2_MUSSI</name>
<keyword evidence="2" id="KW-1185">Reference proteome</keyword>
<sequence>SPTLEEEGMAKKAAKRIPDTSFGGWLLSLLKSWLVQKVMANSSSLILKNISTLIPSQVE</sequence>
<accession>A0A8C6GBX2</accession>
<protein>
    <submittedName>
        <fullName evidence="1">Uncharacterized protein</fullName>
    </submittedName>
</protein>
<reference evidence="1" key="2">
    <citation type="submission" date="2025-09" db="UniProtKB">
        <authorList>
            <consortium name="Ensembl"/>
        </authorList>
    </citation>
    <scope>IDENTIFICATION</scope>
</reference>
<proteinExistence type="predicted"/>
<evidence type="ECO:0000313" key="1">
    <source>
        <dbReference type="Ensembl" id="ENSMSIP00000003798.1"/>
    </source>
</evidence>
<dbReference type="Ensembl" id="ENSMSIT00000004807.1">
    <property type="protein sequence ID" value="ENSMSIP00000003798.1"/>
    <property type="gene ID" value="ENSMSIG00000003501.1"/>
</dbReference>
<organism evidence="1 2">
    <name type="scientific">Mus spicilegus</name>
    <name type="common">Mound-building mouse</name>
    <dbReference type="NCBI Taxonomy" id="10103"/>
    <lineage>
        <taxon>Eukaryota</taxon>
        <taxon>Metazoa</taxon>
        <taxon>Chordata</taxon>
        <taxon>Craniata</taxon>
        <taxon>Vertebrata</taxon>
        <taxon>Euteleostomi</taxon>
        <taxon>Mammalia</taxon>
        <taxon>Eutheria</taxon>
        <taxon>Euarchontoglires</taxon>
        <taxon>Glires</taxon>
        <taxon>Rodentia</taxon>
        <taxon>Myomorpha</taxon>
        <taxon>Muroidea</taxon>
        <taxon>Muridae</taxon>
        <taxon>Murinae</taxon>
        <taxon>Mus</taxon>
        <taxon>Mus</taxon>
    </lineage>
</organism>
<dbReference type="Proteomes" id="UP000694415">
    <property type="component" value="Unplaced"/>
</dbReference>
<dbReference type="AlphaFoldDB" id="A0A8C6GBX2"/>